<sequence length="137" mass="14486">MTTVKASRSSRRASFFACSATWAAKISFFSRFFNSFSAIDTSSGFKSGLCFSSSSSSDSSSSEGGRSMSSVYAEAFGAGFGFALFEDAFLGLSAFSSMPANMAETENFSFLETSLLPGLVFVDGPASSDFFLPIVEN</sequence>
<name>A0A396H0D4_MEDTR</name>
<proteinExistence type="predicted"/>
<dbReference type="Proteomes" id="UP000265566">
    <property type="component" value="Chromosome 7"/>
</dbReference>
<gene>
    <name evidence="1" type="ORF">MtrunA17_Chr7g0220891</name>
</gene>
<organism evidence="1 2">
    <name type="scientific">Medicago truncatula</name>
    <name type="common">Barrel medic</name>
    <name type="synonym">Medicago tribuloides</name>
    <dbReference type="NCBI Taxonomy" id="3880"/>
    <lineage>
        <taxon>Eukaryota</taxon>
        <taxon>Viridiplantae</taxon>
        <taxon>Streptophyta</taxon>
        <taxon>Embryophyta</taxon>
        <taxon>Tracheophyta</taxon>
        <taxon>Spermatophyta</taxon>
        <taxon>Magnoliopsida</taxon>
        <taxon>eudicotyledons</taxon>
        <taxon>Gunneridae</taxon>
        <taxon>Pentapetalae</taxon>
        <taxon>rosids</taxon>
        <taxon>fabids</taxon>
        <taxon>Fabales</taxon>
        <taxon>Fabaceae</taxon>
        <taxon>Papilionoideae</taxon>
        <taxon>50 kb inversion clade</taxon>
        <taxon>NPAAA clade</taxon>
        <taxon>Hologalegina</taxon>
        <taxon>IRL clade</taxon>
        <taxon>Trifolieae</taxon>
        <taxon>Medicago</taxon>
    </lineage>
</organism>
<dbReference type="Gramene" id="rna38710">
    <property type="protein sequence ID" value="RHN44575.1"/>
    <property type="gene ID" value="gene38710"/>
</dbReference>
<reference evidence="2" key="1">
    <citation type="journal article" date="2018" name="Nat. Plants">
        <title>Whole-genome landscape of Medicago truncatula symbiotic genes.</title>
        <authorList>
            <person name="Pecrix Y."/>
            <person name="Staton S.E."/>
            <person name="Sallet E."/>
            <person name="Lelandais-Briere C."/>
            <person name="Moreau S."/>
            <person name="Carrere S."/>
            <person name="Blein T."/>
            <person name="Jardinaud M.F."/>
            <person name="Latrasse D."/>
            <person name="Zouine M."/>
            <person name="Zahm M."/>
            <person name="Kreplak J."/>
            <person name="Mayjonade B."/>
            <person name="Satge C."/>
            <person name="Perez M."/>
            <person name="Cauet S."/>
            <person name="Marande W."/>
            <person name="Chantry-Darmon C."/>
            <person name="Lopez-Roques C."/>
            <person name="Bouchez O."/>
            <person name="Berard A."/>
            <person name="Debelle F."/>
            <person name="Munos S."/>
            <person name="Bendahmane A."/>
            <person name="Berges H."/>
            <person name="Niebel A."/>
            <person name="Buitink J."/>
            <person name="Frugier F."/>
            <person name="Benhamed M."/>
            <person name="Crespi M."/>
            <person name="Gouzy J."/>
            <person name="Gamas P."/>
        </authorList>
    </citation>
    <scope>NUCLEOTIDE SEQUENCE [LARGE SCALE GENOMIC DNA]</scope>
    <source>
        <strain evidence="2">cv. Jemalong A17</strain>
    </source>
</reference>
<dbReference type="EMBL" id="PSQE01000007">
    <property type="protein sequence ID" value="RHN44575.1"/>
    <property type="molecule type" value="Genomic_DNA"/>
</dbReference>
<dbReference type="AlphaFoldDB" id="A0A396H0D4"/>
<comment type="caution">
    <text evidence="1">The sequence shown here is derived from an EMBL/GenBank/DDBJ whole genome shotgun (WGS) entry which is preliminary data.</text>
</comment>
<evidence type="ECO:0000313" key="1">
    <source>
        <dbReference type="EMBL" id="RHN44575.1"/>
    </source>
</evidence>
<protein>
    <submittedName>
        <fullName evidence="1">Uncharacterized protein</fullName>
    </submittedName>
</protein>
<accession>A0A396H0D4</accession>
<evidence type="ECO:0000313" key="2">
    <source>
        <dbReference type="Proteomes" id="UP000265566"/>
    </source>
</evidence>